<dbReference type="Pfam" id="PF14871">
    <property type="entry name" value="GHL6"/>
    <property type="match status" value="1"/>
</dbReference>
<feature type="non-terminal residue" evidence="1">
    <location>
        <position position="1"/>
    </location>
</feature>
<gene>
    <name evidence="1" type="ORF">METZ01_LOCUS279305</name>
</gene>
<evidence type="ECO:0000313" key="1">
    <source>
        <dbReference type="EMBL" id="SVC26451.1"/>
    </source>
</evidence>
<organism evidence="1">
    <name type="scientific">marine metagenome</name>
    <dbReference type="NCBI Taxonomy" id="408172"/>
    <lineage>
        <taxon>unclassified sequences</taxon>
        <taxon>metagenomes</taxon>
        <taxon>ecological metagenomes</taxon>
    </lineage>
</organism>
<sequence length="151" mass="16447">VAHENGLKVLGHWMAVHCQSGFWMSQPGWLQRKPDGELIESLPGGGPWPAMCLNSPFGDCLLAQVEEVVSRYPVDGIYFDGLYQRFTGCHARRAPAARSGHDALRAPAEGSDCGRPVSPCDPDLLHRHEGADHETILPPLACLDAISIIVR</sequence>
<name>A0A382KUY0_9ZZZZ</name>
<proteinExistence type="predicted"/>
<dbReference type="SUPFAM" id="SSF51445">
    <property type="entry name" value="(Trans)glycosidases"/>
    <property type="match status" value="1"/>
</dbReference>
<dbReference type="AlphaFoldDB" id="A0A382KUY0"/>
<protein>
    <recommendedName>
        <fullName evidence="2">Glycosyl hydrolase-like 10 domain-containing protein</fullName>
    </recommendedName>
</protein>
<evidence type="ECO:0008006" key="2">
    <source>
        <dbReference type="Google" id="ProtNLM"/>
    </source>
</evidence>
<dbReference type="InterPro" id="IPR028212">
    <property type="entry name" value="GHL6"/>
</dbReference>
<reference evidence="1" key="1">
    <citation type="submission" date="2018-05" db="EMBL/GenBank/DDBJ databases">
        <authorList>
            <person name="Lanie J.A."/>
            <person name="Ng W.-L."/>
            <person name="Kazmierczak K.M."/>
            <person name="Andrzejewski T.M."/>
            <person name="Davidsen T.M."/>
            <person name="Wayne K.J."/>
            <person name="Tettelin H."/>
            <person name="Glass J.I."/>
            <person name="Rusch D."/>
            <person name="Podicherti R."/>
            <person name="Tsui H.-C.T."/>
            <person name="Winkler M.E."/>
        </authorList>
    </citation>
    <scope>NUCLEOTIDE SEQUENCE</scope>
</reference>
<dbReference type="EMBL" id="UINC01082042">
    <property type="protein sequence ID" value="SVC26451.1"/>
    <property type="molecule type" value="Genomic_DNA"/>
</dbReference>
<dbReference type="InterPro" id="IPR017853">
    <property type="entry name" value="GH"/>
</dbReference>
<accession>A0A382KUY0</accession>